<feature type="domain" description="Thioesterase TesA-like" evidence="3">
    <location>
        <begin position="35"/>
        <end position="258"/>
    </location>
</feature>
<evidence type="ECO:0000259" key="3">
    <source>
        <dbReference type="SMART" id="SM00824"/>
    </source>
</evidence>
<name>A0A3G2JAS0_9ACTN</name>
<dbReference type="Gene3D" id="3.40.50.1820">
    <property type="entry name" value="alpha/beta hydrolase"/>
    <property type="match status" value="1"/>
</dbReference>
<keyword evidence="5" id="KW-1185">Reference proteome</keyword>
<accession>A0A3G2JAS0</accession>
<reference evidence="4 5" key="1">
    <citation type="submission" date="2018-10" db="EMBL/GenBank/DDBJ databases">
        <title>The genome of Streptomyces dangxiongensis Z022.</title>
        <authorList>
            <person name="Zhang B."/>
        </authorList>
    </citation>
    <scope>NUCLEOTIDE SEQUENCE [LARGE SCALE GENOMIC DNA]</scope>
    <source>
        <strain evidence="4 5">Z022</strain>
    </source>
</reference>
<organism evidence="4 5">
    <name type="scientific">Streptomyces dangxiongensis</name>
    <dbReference type="NCBI Taxonomy" id="1442032"/>
    <lineage>
        <taxon>Bacteria</taxon>
        <taxon>Bacillati</taxon>
        <taxon>Actinomycetota</taxon>
        <taxon>Actinomycetes</taxon>
        <taxon>Kitasatosporales</taxon>
        <taxon>Streptomycetaceae</taxon>
        <taxon>Streptomyces</taxon>
    </lineage>
</organism>
<dbReference type="Pfam" id="PF00975">
    <property type="entry name" value="Thioesterase"/>
    <property type="match status" value="1"/>
</dbReference>
<dbReference type="Proteomes" id="UP000268329">
    <property type="component" value="Chromosome"/>
</dbReference>
<dbReference type="PANTHER" id="PTHR11487">
    <property type="entry name" value="THIOESTERASE"/>
    <property type="match status" value="1"/>
</dbReference>
<proteinExistence type="inferred from homology"/>
<evidence type="ECO:0000313" key="5">
    <source>
        <dbReference type="Proteomes" id="UP000268329"/>
    </source>
</evidence>
<evidence type="ECO:0000313" key="4">
    <source>
        <dbReference type="EMBL" id="AYN39406.1"/>
    </source>
</evidence>
<dbReference type="InterPro" id="IPR029058">
    <property type="entry name" value="AB_hydrolase_fold"/>
</dbReference>
<dbReference type="GO" id="GO:0016787">
    <property type="term" value="F:hydrolase activity"/>
    <property type="evidence" value="ECO:0007669"/>
    <property type="project" value="UniProtKB-KW"/>
</dbReference>
<dbReference type="InterPro" id="IPR020802">
    <property type="entry name" value="TesA-like"/>
</dbReference>
<dbReference type="InterPro" id="IPR012223">
    <property type="entry name" value="TEII"/>
</dbReference>
<dbReference type="GO" id="GO:0008610">
    <property type="term" value="P:lipid biosynthetic process"/>
    <property type="evidence" value="ECO:0007669"/>
    <property type="project" value="TreeGrafter"/>
</dbReference>
<keyword evidence="2" id="KW-0378">Hydrolase</keyword>
<dbReference type="SUPFAM" id="SSF53474">
    <property type="entry name" value="alpha/beta-Hydrolases"/>
    <property type="match status" value="1"/>
</dbReference>
<evidence type="ECO:0000256" key="2">
    <source>
        <dbReference type="ARBA" id="ARBA00022801"/>
    </source>
</evidence>
<sequence>MERPSVSLAPIRPPRGDSAWIKRYRPLESPSLRLFCLPYAGGNAGAFHRWAHAPTAGVEMVAVQYPGRQDRLAEECLQDMESLADGVAAALLPLLDRPFALFGHSMGASVAYEVALRLERRYRARPRRVFVSGAASPLSPPRHTDVHLASDEAMVEWFGELGAMDEAVLADPELRPLVLPAMRADLRLVETYRPLPGRTMTAPVTAYVGDADPGVDPDDARAWRDLTSAEFSFRVFPGGHFYLSDHEDALLADITERLGGDCK</sequence>
<dbReference type="PANTHER" id="PTHR11487:SF0">
    <property type="entry name" value="S-ACYL FATTY ACID SYNTHASE THIOESTERASE, MEDIUM CHAIN"/>
    <property type="match status" value="1"/>
</dbReference>
<dbReference type="KEGG" id="sdd:D9753_11330"/>
<comment type="similarity">
    <text evidence="1">Belongs to the thioesterase family.</text>
</comment>
<dbReference type="EMBL" id="CP033073">
    <property type="protein sequence ID" value="AYN39406.1"/>
    <property type="molecule type" value="Genomic_DNA"/>
</dbReference>
<dbReference type="OrthoDB" id="8480037at2"/>
<dbReference type="SMART" id="SM00824">
    <property type="entry name" value="PKS_TE"/>
    <property type="match status" value="1"/>
</dbReference>
<evidence type="ECO:0000256" key="1">
    <source>
        <dbReference type="ARBA" id="ARBA00007169"/>
    </source>
</evidence>
<gene>
    <name evidence="4" type="ORF">D9753_11330</name>
</gene>
<dbReference type="InterPro" id="IPR001031">
    <property type="entry name" value="Thioesterase"/>
</dbReference>
<dbReference type="AlphaFoldDB" id="A0A3G2JAS0"/>
<protein>
    <submittedName>
        <fullName evidence="4">Thioesterase</fullName>
    </submittedName>
</protein>